<evidence type="ECO:0000256" key="1">
    <source>
        <dbReference type="ARBA" id="ARBA00022723"/>
    </source>
</evidence>
<evidence type="ECO:0000313" key="6">
    <source>
        <dbReference type="EMBL" id="NIA69826.1"/>
    </source>
</evidence>
<comment type="similarity">
    <text evidence="4">Belongs to the zinc-containing alcohol dehydrogenase family.</text>
</comment>
<keyword evidence="2 4" id="KW-0862">Zinc</keyword>
<dbReference type="PANTHER" id="PTHR43401">
    <property type="entry name" value="L-THREONINE 3-DEHYDROGENASE"/>
    <property type="match status" value="1"/>
</dbReference>
<dbReference type="GO" id="GO:0016616">
    <property type="term" value="F:oxidoreductase activity, acting on the CH-OH group of donors, NAD or NADP as acceptor"/>
    <property type="evidence" value="ECO:0007669"/>
    <property type="project" value="UniProtKB-ARBA"/>
</dbReference>
<sequence length="348" mass="36231">MKAAVLEAYNAPLALCEVPDPEPGKAGAVIRVEANGICRSDWHAWAAHWPGFLELPHVLGHEMCGIVEAVGPDVKRFAVGQRVIVPFSGGDGVCSWCGDGLPHICDDPVMPGFRSWGGFAQYVAVDQADRNLVVLPEAVSFLAGAGMGCRFMTAFHGLTERVRLGAGEWIVVYGCGGVGLSVIEIASCLGAQAIAVDIGSDKLALAGELGATATINAADVDDPAAAVRDLTAGGAQVSVDALGIQQTCTNAVNSLTKRGRHLQIGMTNGQTGGRLEVPIDDVIGKELEIFGSKGMPAQNFPAMLRLVAAGRLDPARLVTKTVPLEEAGAVLATMGSFDTLGFTVIDRF</sequence>
<dbReference type="InterPro" id="IPR013149">
    <property type="entry name" value="ADH-like_C"/>
</dbReference>
<dbReference type="EMBL" id="JAAQPH010000010">
    <property type="protein sequence ID" value="NIA69826.1"/>
    <property type="molecule type" value="Genomic_DNA"/>
</dbReference>
<dbReference type="SUPFAM" id="SSF50129">
    <property type="entry name" value="GroES-like"/>
    <property type="match status" value="1"/>
</dbReference>
<evidence type="ECO:0000313" key="7">
    <source>
        <dbReference type="Proteomes" id="UP000761264"/>
    </source>
</evidence>
<evidence type="ECO:0000256" key="4">
    <source>
        <dbReference type="RuleBase" id="RU361277"/>
    </source>
</evidence>
<dbReference type="Pfam" id="PF00107">
    <property type="entry name" value="ADH_zinc_N"/>
    <property type="match status" value="1"/>
</dbReference>
<dbReference type="CDD" id="cd08260">
    <property type="entry name" value="Zn_ADH6"/>
    <property type="match status" value="1"/>
</dbReference>
<evidence type="ECO:0000256" key="2">
    <source>
        <dbReference type="ARBA" id="ARBA00022833"/>
    </source>
</evidence>
<dbReference type="InterPro" id="IPR020843">
    <property type="entry name" value="ER"/>
</dbReference>
<dbReference type="AlphaFoldDB" id="A0A967KFU7"/>
<keyword evidence="1 4" id="KW-0479">Metal-binding</keyword>
<dbReference type="Pfam" id="PF08240">
    <property type="entry name" value="ADH_N"/>
    <property type="match status" value="1"/>
</dbReference>
<dbReference type="PROSITE" id="PS00059">
    <property type="entry name" value="ADH_ZINC"/>
    <property type="match status" value="1"/>
</dbReference>
<dbReference type="Gene3D" id="3.90.180.10">
    <property type="entry name" value="Medium-chain alcohol dehydrogenases, catalytic domain"/>
    <property type="match status" value="1"/>
</dbReference>
<dbReference type="Proteomes" id="UP000761264">
    <property type="component" value="Unassembled WGS sequence"/>
</dbReference>
<protein>
    <submittedName>
        <fullName evidence="6">Zinc-dependent alcohol dehydrogenase family protein</fullName>
    </submittedName>
</protein>
<evidence type="ECO:0000259" key="5">
    <source>
        <dbReference type="SMART" id="SM00829"/>
    </source>
</evidence>
<dbReference type="RefSeq" id="WP_167225800.1">
    <property type="nucleotide sequence ID" value="NZ_JAAQPH010000010.1"/>
</dbReference>
<dbReference type="InterPro" id="IPR050129">
    <property type="entry name" value="Zn_alcohol_dh"/>
</dbReference>
<name>A0A967KFU7_9PROT</name>
<evidence type="ECO:0000256" key="3">
    <source>
        <dbReference type="ARBA" id="ARBA00023002"/>
    </source>
</evidence>
<accession>A0A967KFU7</accession>
<dbReference type="InterPro" id="IPR011032">
    <property type="entry name" value="GroES-like_sf"/>
</dbReference>
<proteinExistence type="inferred from homology"/>
<organism evidence="6 7">
    <name type="scientific">Pelagibius litoralis</name>
    <dbReference type="NCBI Taxonomy" id="374515"/>
    <lineage>
        <taxon>Bacteria</taxon>
        <taxon>Pseudomonadati</taxon>
        <taxon>Pseudomonadota</taxon>
        <taxon>Alphaproteobacteria</taxon>
        <taxon>Rhodospirillales</taxon>
        <taxon>Rhodovibrionaceae</taxon>
        <taxon>Pelagibius</taxon>
    </lineage>
</organism>
<dbReference type="Gene3D" id="3.40.50.720">
    <property type="entry name" value="NAD(P)-binding Rossmann-like Domain"/>
    <property type="match status" value="1"/>
</dbReference>
<gene>
    <name evidence="6" type="ORF">HBA54_14575</name>
</gene>
<dbReference type="SUPFAM" id="SSF51735">
    <property type="entry name" value="NAD(P)-binding Rossmann-fold domains"/>
    <property type="match status" value="1"/>
</dbReference>
<reference evidence="6" key="1">
    <citation type="submission" date="2020-03" db="EMBL/GenBank/DDBJ databases">
        <title>Genome of Pelagibius litoralis DSM 21314T.</title>
        <authorList>
            <person name="Wang G."/>
        </authorList>
    </citation>
    <scope>NUCLEOTIDE SEQUENCE</scope>
    <source>
        <strain evidence="6">DSM 21314</strain>
    </source>
</reference>
<dbReference type="PANTHER" id="PTHR43401:SF5">
    <property type="entry name" value="ALCOHOL DEHYDROGENASE-RELATED"/>
    <property type="match status" value="1"/>
</dbReference>
<dbReference type="InterPro" id="IPR036291">
    <property type="entry name" value="NAD(P)-bd_dom_sf"/>
</dbReference>
<comment type="cofactor">
    <cofactor evidence="4">
        <name>Zn(2+)</name>
        <dbReference type="ChEBI" id="CHEBI:29105"/>
    </cofactor>
</comment>
<keyword evidence="7" id="KW-1185">Reference proteome</keyword>
<dbReference type="InterPro" id="IPR013154">
    <property type="entry name" value="ADH-like_N"/>
</dbReference>
<feature type="domain" description="Enoyl reductase (ER)" evidence="5">
    <location>
        <begin position="4"/>
        <end position="345"/>
    </location>
</feature>
<dbReference type="SMART" id="SM00829">
    <property type="entry name" value="PKS_ER"/>
    <property type="match status" value="1"/>
</dbReference>
<keyword evidence="3" id="KW-0560">Oxidoreductase</keyword>
<dbReference type="InterPro" id="IPR002328">
    <property type="entry name" value="ADH_Zn_CS"/>
</dbReference>
<dbReference type="GO" id="GO:0008270">
    <property type="term" value="F:zinc ion binding"/>
    <property type="evidence" value="ECO:0007669"/>
    <property type="project" value="InterPro"/>
</dbReference>
<comment type="caution">
    <text evidence="6">The sequence shown here is derived from an EMBL/GenBank/DDBJ whole genome shotgun (WGS) entry which is preliminary data.</text>
</comment>